<proteinExistence type="predicted"/>
<protein>
    <recommendedName>
        <fullName evidence="3">Hsp70 family protein</fullName>
    </recommendedName>
</protein>
<evidence type="ECO:0008006" key="3">
    <source>
        <dbReference type="Google" id="ProtNLM"/>
    </source>
</evidence>
<accession>F4QD02</accession>
<dbReference type="InterPro" id="IPR043129">
    <property type="entry name" value="ATPase_NBD"/>
</dbReference>
<dbReference type="OrthoDB" id="14962at2759"/>
<gene>
    <name evidence="1" type="ORF">DFA_11444</name>
</gene>
<dbReference type="PANTHER" id="PTHR14187:SF5">
    <property type="entry name" value="HEAT SHOCK 70 KDA PROTEIN 12A"/>
    <property type="match status" value="1"/>
</dbReference>
<reference evidence="2" key="1">
    <citation type="journal article" date="2011" name="Genome Res.">
        <title>Phylogeny-wide analysis of social amoeba genomes highlights ancient origins for complex intercellular communication.</title>
        <authorList>
            <person name="Heidel A.J."/>
            <person name="Lawal H.M."/>
            <person name="Felder M."/>
            <person name="Schilde C."/>
            <person name="Helps N.R."/>
            <person name="Tunggal B."/>
            <person name="Rivero F."/>
            <person name="John U."/>
            <person name="Schleicher M."/>
            <person name="Eichinger L."/>
            <person name="Platzer M."/>
            <person name="Noegel A.A."/>
            <person name="Schaap P."/>
            <person name="Gloeckner G."/>
        </authorList>
    </citation>
    <scope>NUCLEOTIDE SEQUENCE [LARGE SCALE GENOMIC DNA]</scope>
    <source>
        <strain evidence="2">SH3</strain>
    </source>
</reference>
<dbReference type="SUPFAM" id="SSF53067">
    <property type="entry name" value="Actin-like ATPase domain"/>
    <property type="match status" value="1"/>
</dbReference>
<sequence length="440" mass="50055">MMENKKVVILSIDFGNDYSGYSYAFITGRGDNVDIYTHDTWSGPCHPNLSSTLLTTAVTNTVSLDKNGRLVKFGYDAREDHDNAIFSKYKMVLFNTESREKTMVQADNCDQTASVETLFTETLKFFKQSSLESLDLEYKSNYSCNRVKIERADQVIWVITVPDTSDDDVSIVRAIHQIAINAGLCTIDTIKESLFITTASKAGSLECIFEKTYAYQLAPDQSFLVFNIGVDTADFTAYRQLEDERMEPIISRFGGTFGSNNCNQYFKRFMLDLLGGDEMTQEIIDGTDFITLLETFDNIIKKSMSDVNAKSRNIPFNPKVFDKNIDWILQRIKQYNSRTGSKIQYKRTGHLSIPLDTILSFFQPIFQTIVNTVKEHMEKYEAIKNPTYIFMIGSFCENHLLQEFVRKEFASTGATIAIPYRPLMCASMGACRLAITKNNH</sequence>
<dbReference type="Proteomes" id="UP000007797">
    <property type="component" value="Unassembled WGS sequence"/>
</dbReference>
<dbReference type="Gene3D" id="3.30.420.40">
    <property type="match status" value="1"/>
</dbReference>
<evidence type="ECO:0000313" key="2">
    <source>
        <dbReference type="Proteomes" id="UP000007797"/>
    </source>
</evidence>
<dbReference type="CDD" id="cd10229">
    <property type="entry name" value="ASKHA_NBD_HSP70_HSPA12"/>
    <property type="match status" value="1"/>
</dbReference>
<evidence type="ECO:0000313" key="1">
    <source>
        <dbReference type="EMBL" id="EGG13683.1"/>
    </source>
</evidence>
<dbReference type="RefSeq" id="XP_004350387.1">
    <property type="nucleotide sequence ID" value="XM_004350337.1"/>
</dbReference>
<dbReference type="OMA" id="EDERMEP"/>
<dbReference type="KEGG" id="dfa:DFA_11444"/>
<name>F4QD02_CACFS</name>
<dbReference type="GeneID" id="14865297"/>
<keyword evidence="2" id="KW-1185">Reference proteome</keyword>
<dbReference type="STRING" id="1054147.F4QD02"/>
<dbReference type="AlphaFoldDB" id="F4QD02"/>
<dbReference type="EMBL" id="GL883029">
    <property type="protein sequence ID" value="EGG13683.1"/>
    <property type="molecule type" value="Genomic_DNA"/>
</dbReference>
<dbReference type="PANTHER" id="PTHR14187">
    <property type="entry name" value="ALPHA KINASE/ELONGATION FACTOR 2 KINASE"/>
    <property type="match status" value="1"/>
</dbReference>
<organism evidence="1 2">
    <name type="scientific">Cavenderia fasciculata</name>
    <name type="common">Slime mold</name>
    <name type="synonym">Dictyostelium fasciculatum</name>
    <dbReference type="NCBI Taxonomy" id="261658"/>
    <lineage>
        <taxon>Eukaryota</taxon>
        <taxon>Amoebozoa</taxon>
        <taxon>Evosea</taxon>
        <taxon>Eumycetozoa</taxon>
        <taxon>Dictyostelia</taxon>
        <taxon>Acytosteliales</taxon>
        <taxon>Cavenderiaceae</taxon>
        <taxon>Cavenderia</taxon>
    </lineage>
</organism>